<dbReference type="EMBL" id="JAXCGZ010004409">
    <property type="protein sequence ID" value="KAK7081823.1"/>
    <property type="molecule type" value="Genomic_DNA"/>
</dbReference>
<feature type="domain" description="Arrestin C-terminal-like" evidence="1">
    <location>
        <begin position="17"/>
        <end position="122"/>
    </location>
</feature>
<dbReference type="Pfam" id="PF02752">
    <property type="entry name" value="Arrestin_C"/>
    <property type="match status" value="1"/>
</dbReference>
<dbReference type="InterPro" id="IPR011022">
    <property type="entry name" value="Arrestin_C-like"/>
</dbReference>
<dbReference type="PANTHER" id="PTHR11188:SF17">
    <property type="entry name" value="FI21816P1"/>
    <property type="match status" value="1"/>
</dbReference>
<dbReference type="Gene3D" id="2.60.40.640">
    <property type="match status" value="1"/>
</dbReference>
<dbReference type="InterPro" id="IPR014756">
    <property type="entry name" value="Ig_E-set"/>
</dbReference>
<dbReference type="GO" id="GO:0005737">
    <property type="term" value="C:cytoplasm"/>
    <property type="evidence" value="ECO:0007669"/>
    <property type="project" value="TreeGrafter"/>
</dbReference>
<keyword evidence="3" id="KW-1185">Reference proteome</keyword>
<proteinExistence type="predicted"/>
<organism evidence="2 3">
    <name type="scientific">Halocaridina rubra</name>
    <name type="common">Hawaiian red shrimp</name>
    <dbReference type="NCBI Taxonomy" id="373956"/>
    <lineage>
        <taxon>Eukaryota</taxon>
        <taxon>Metazoa</taxon>
        <taxon>Ecdysozoa</taxon>
        <taxon>Arthropoda</taxon>
        <taxon>Crustacea</taxon>
        <taxon>Multicrustacea</taxon>
        <taxon>Malacostraca</taxon>
        <taxon>Eumalacostraca</taxon>
        <taxon>Eucarida</taxon>
        <taxon>Decapoda</taxon>
        <taxon>Pleocyemata</taxon>
        <taxon>Caridea</taxon>
        <taxon>Atyoidea</taxon>
        <taxon>Atyidae</taxon>
        <taxon>Halocaridina</taxon>
    </lineage>
</organism>
<accession>A0AAN8XKJ7</accession>
<gene>
    <name evidence="2" type="ORF">SK128_009895</name>
</gene>
<dbReference type="Proteomes" id="UP001381693">
    <property type="component" value="Unassembled WGS sequence"/>
</dbReference>
<dbReference type="SUPFAM" id="SSF81296">
    <property type="entry name" value="E set domains"/>
    <property type="match status" value="1"/>
</dbReference>
<name>A0AAN8XKJ7_HALRR</name>
<reference evidence="2 3" key="1">
    <citation type="submission" date="2023-11" db="EMBL/GenBank/DDBJ databases">
        <title>Halocaridina rubra genome assembly.</title>
        <authorList>
            <person name="Smith C."/>
        </authorList>
    </citation>
    <scope>NUCLEOTIDE SEQUENCE [LARGE SCALE GENOMIC DNA]</scope>
    <source>
        <strain evidence="2">EP-1</strain>
        <tissue evidence="2">Whole</tissue>
    </source>
</reference>
<feature type="non-terminal residue" evidence="2">
    <location>
        <position position="125"/>
    </location>
</feature>
<evidence type="ECO:0000313" key="3">
    <source>
        <dbReference type="Proteomes" id="UP001381693"/>
    </source>
</evidence>
<dbReference type="InterPro" id="IPR014752">
    <property type="entry name" value="Arrestin-like_C"/>
</dbReference>
<protein>
    <recommendedName>
        <fullName evidence="1">Arrestin C-terminal-like domain-containing protein</fullName>
    </recommendedName>
</protein>
<dbReference type="PANTHER" id="PTHR11188">
    <property type="entry name" value="ARRESTIN DOMAIN CONTAINING PROTEIN"/>
    <property type="match status" value="1"/>
</dbReference>
<dbReference type="AlphaFoldDB" id="A0AAN8XKJ7"/>
<dbReference type="GO" id="GO:0015031">
    <property type="term" value="P:protein transport"/>
    <property type="evidence" value="ECO:0007669"/>
    <property type="project" value="TreeGrafter"/>
</dbReference>
<dbReference type="InterPro" id="IPR050357">
    <property type="entry name" value="Arrestin_domain-protein"/>
</dbReference>
<dbReference type="SMART" id="SM01017">
    <property type="entry name" value="Arrestin_C"/>
    <property type="match status" value="1"/>
</dbReference>
<comment type="caution">
    <text evidence="2">The sequence shown here is derived from an EMBL/GenBank/DDBJ whole genome shotgun (WGS) entry which is preliminary data.</text>
</comment>
<sequence length="125" mass="14209">SSTSNGRAKNLCCFCCKTGPITLSIHIPRRGYVPGEKIIISAEADNVSTRNTRRTRLRFLQVIKYIMPNGVKEMVEERIVKEIVRGYLEPGETDMWDKVAITVPPLVPANVHLTCRLLHVEYRLD</sequence>
<feature type="non-terminal residue" evidence="2">
    <location>
        <position position="1"/>
    </location>
</feature>
<evidence type="ECO:0000259" key="1">
    <source>
        <dbReference type="SMART" id="SM01017"/>
    </source>
</evidence>
<evidence type="ECO:0000313" key="2">
    <source>
        <dbReference type="EMBL" id="KAK7081823.1"/>
    </source>
</evidence>